<feature type="binding site" evidence="6">
    <location>
        <position position="77"/>
    </location>
    <ligand>
        <name>substrate</name>
    </ligand>
</feature>
<dbReference type="InterPro" id="IPR001714">
    <property type="entry name" value="Pept_M24_MAP"/>
</dbReference>
<comment type="similarity">
    <text evidence="6">Belongs to the peptidase M24A family. Methionine aminopeptidase type 1 subfamily.</text>
</comment>
<feature type="domain" description="Peptidase M24" evidence="8">
    <location>
        <begin position="12"/>
        <end position="237"/>
    </location>
</feature>
<evidence type="ECO:0000256" key="4">
    <source>
        <dbReference type="ARBA" id="ARBA00022723"/>
    </source>
</evidence>
<dbReference type="InterPro" id="IPR002467">
    <property type="entry name" value="Pept_M24A_MAP1"/>
</dbReference>
<feature type="binding site" evidence="6">
    <location>
        <position position="94"/>
    </location>
    <ligand>
        <name>a divalent metal cation</name>
        <dbReference type="ChEBI" id="CHEBI:60240"/>
        <label>1</label>
    </ligand>
</feature>
<evidence type="ECO:0000313" key="9">
    <source>
        <dbReference type="EMBL" id="MDN5205137.1"/>
    </source>
</evidence>
<dbReference type="Proteomes" id="UP001172082">
    <property type="component" value="Unassembled WGS sequence"/>
</dbReference>
<dbReference type="InterPro" id="IPR036005">
    <property type="entry name" value="Creatinase/aminopeptidase-like"/>
</dbReference>
<comment type="cofactor">
    <cofactor evidence="6">
        <name>Co(2+)</name>
        <dbReference type="ChEBI" id="CHEBI:48828"/>
    </cofactor>
    <cofactor evidence="6">
        <name>Zn(2+)</name>
        <dbReference type="ChEBI" id="CHEBI:29105"/>
    </cofactor>
    <cofactor evidence="6">
        <name>Mn(2+)</name>
        <dbReference type="ChEBI" id="CHEBI:29035"/>
    </cofactor>
    <cofactor evidence="6">
        <name>Fe(2+)</name>
        <dbReference type="ChEBI" id="CHEBI:29033"/>
    </cofactor>
    <text evidence="6">Binds 2 divalent metal cations per subunit. Has a high-affinity and a low affinity metal-binding site. The true nature of the physiological cofactor is under debate. The enzyme is active with cobalt, zinc, manganese or divalent iron ions. Most likely, methionine aminopeptidases function as mononuclear Fe(2+)-metalloproteases under physiological conditions, and the catalytically relevant metal-binding site has been assigned to the histidine-containing high-affinity site.</text>
</comment>
<accession>A0ABT8KWH2</accession>
<comment type="caution">
    <text evidence="9">The sequence shown here is derived from an EMBL/GenBank/DDBJ whole genome shotgun (WGS) entry which is preliminary data.</text>
</comment>
<evidence type="ECO:0000256" key="7">
    <source>
        <dbReference type="RuleBase" id="RU003653"/>
    </source>
</evidence>
<dbReference type="PRINTS" id="PR00599">
    <property type="entry name" value="MAPEPTIDASE"/>
</dbReference>
<evidence type="ECO:0000256" key="5">
    <source>
        <dbReference type="ARBA" id="ARBA00022801"/>
    </source>
</evidence>
<gene>
    <name evidence="6 9" type="primary">map</name>
    <name evidence="9" type="ORF">QQ008_27365</name>
</gene>
<dbReference type="CDD" id="cd01086">
    <property type="entry name" value="MetAP1"/>
    <property type="match status" value="1"/>
</dbReference>
<evidence type="ECO:0000259" key="8">
    <source>
        <dbReference type="Pfam" id="PF00557"/>
    </source>
</evidence>
<feature type="binding site" evidence="6">
    <location>
        <position position="175"/>
    </location>
    <ligand>
        <name>substrate</name>
    </ligand>
</feature>
<reference evidence="9" key="1">
    <citation type="submission" date="2023-06" db="EMBL/GenBank/DDBJ databases">
        <title>Genomic of Parafulvivirga corallium.</title>
        <authorList>
            <person name="Wang G."/>
        </authorList>
    </citation>
    <scope>NUCLEOTIDE SEQUENCE</scope>
    <source>
        <strain evidence="9">BMA10</strain>
    </source>
</reference>
<evidence type="ECO:0000256" key="6">
    <source>
        <dbReference type="HAMAP-Rule" id="MF_01974"/>
    </source>
</evidence>
<evidence type="ECO:0000313" key="10">
    <source>
        <dbReference type="Proteomes" id="UP001172082"/>
    </source>
</evidence>
<dbReference type="SUPFAM" id="SSF55920">
    <property type="entry name" value="Creatinase/aminopeptidase"/>
    <property type="match status" value="1"/>
</dbReference>
<keyword evidence="2 6" id="KW-0031">Aminopeptidase</keyword>
<comment type="catalytic activity">
    <reaction evidence="6 7">
        <text>Release of N-terminal amino acids, preferentially methionine, from peptides and arylamides.</text>
        <dbReference type="EC" id="3.4.11.18"/>
    </reaction>
</comment>
<dbReference type="NCBIfam" id="TIGR00500">
    <property type="entry name" value="met_pdase_I"/>
    <property type="match status" value="1"/>
</dbReference>
<dbReference type="HAMAP" id="MF_01974">
    <property type="entry name" value="MetAP_1"/>
    <property type="match status" value="1"/>
</dbReference>
<keyword evidence="3 6" id="KW-0645">Protease</keyword>
<dbReference type="EMBL" id="JAUJEA010000015">
    <property type="protein sequence ID" value="MDN5205137.1"/>
    <property type="molecule type" value="Genomic_DNA"/>
</dbReference>
<feature type="binding site" evidence="6">
    <location>
        <position position="232"/>
    </location>
    <ligand>
        <name>a divalent metal cation</name>
        <dbReference type="ChEBI" id="CHEBI:60240"/>
        <label>1</label>
    </ligand>
</feature>
<feature type="binding site" evidence="6">
    <location>
        <position position="201"/>
    </location>
    <ligand>
        <name>a divalent metal cation</name>
        <dbReference type="ChEBI" id="CHEBI:60240"/>
        <label>2</label>
        <note>catalytic</note>
    </ligand>
</feature>
<dbReference type="PANTHER" id="PTHR43330:SF27">
    <property type="entry name" value="METHIONINE AMINOPEPTIDASE"/>
    <property type="match status" value="1"/>
</dbReference>
<dbReference type="EC" id="3.4.11.18" evidence="6 7"/>
<comment type="subunit">
    <text evidence="6">Monomer.</text>
</comment>
<feature type="binding site" evidence="6">
    <location>
        <position position="232"/>
    </location>
    <ligand>
        <name>a divalent metal cation</name>
        <dbReference type="ChEBI" id="CHEBI:60240"/>
        <label>2</label>
        <note>catalytic</note>
    </ligand>
</feature>
<dbReference type="Pfam" id="PF00557">
    <property type="entry name" value="Peptidase_M24"/>
    <property type="match status" value="1"/>
</dbReference>
<evidence type="ECO:0000256" key="1">
    <source>
        <dbReference type="ARBA" id="ARBA00002521"/>
    </source>
</evidence>
<evidence type="ECO:0000256" key="3">
    <source>
        <dbReference type="ARBA" id="ARBA00022670"/>
    </source>
</evidence>
<dbReference type="Gene3D" id="3.90.230.10">
    <property type="entry name" value="Creatinase/methionine aminopeptidase superfamily"/>
    <property type="match status" value="1"/>
</dbReference>
<feature type="binding site" evidence="6">
    <location>
        <position position="168"/>
    </location>
    <ligand>
        <name>a divalent metal cation</name>
        <dbReference type="ChEBI" id="CHEBI:60240"/>
        <label>2</label>
        <note>catalytic</note>
    </ligand>
</feature>
<feature type="binding site" evidence="6">
    <location>
        <position position="105"/>
    </location>
    <ligand>
        <name>a divalent metal cation</name>
        <dbReference type="ChEBI" id="CHEBI:60240"/>
        <label>2</label>
        <note>catalytic</note>
    </ligand>
</feature>
<organism evidence="9 10">
    <name type="scientific">Splendidivirga corallicola</name>
    <dbReference type="NCBI Taxonomy" id="3051826"/>
    <lineage>
        <taxon>Bacteria</taxon>
        <taxon>Pseudomonadati</taxon>
        <taxon>Bacteroidota</taxon>
        <taxon>Cytophagia</taxon>
        <taxon>Cytophagales</taxon>
        <taxon>Splendidivirgaceae</taxon>
        <taxon>Splendidivirga</taxon>
    </lineage>
</organism>
<keyword evidence="5 6" id="KW-0378">Hydrolase</keyword>
<name>A0ABT8KWH2_9BACT</name>
<evidence type="ECO:0000256" key="2">
    <source>
        <dbReference type="ARBA" id="ARBA00022438"/>
    </source>
</evidence>
<sequence>MIYYKTEEEVEIVKEGALILGKAHGEVAKRICPGIKTKELDDIAEEFIRDNGGKPSFKGYNGFPYTLCISVNENVVHGFPSEYELKEGDIVSIDCGVFYKGLHSDSAYTYPIGKVSEEVLKLLKATKESLYIGIEQAKCGLRVGDIGYAIQNFVEKKGYSVVRELVGHGVGKSLHEGPEVPNYGKRGKGPKLMNGLVIAVEPMINLGTRSIVQEADGWTIRTSDRKPSAHYEHTIAVLSDRTEILTTHKYIEEVFKF</sequence>
<feature type="binding site" evidence="6">
    <location>
        <position position="105"/>
    </location>
    <ligand>
        <name>a divalent metal cation</name>
        <dbReference type="ChEBI" id="CHEBI:60240"/>
        <label>1</label>
    </ligand>
</feature>
<dbReference type="InterPro" id="IPR000994">
    <property type="entry name" value="Pept_M24"/>
</dbReference>
<dbReference type="RefSeq" id="WP_346755159.1">
    <property type="nucleotide sequence ID" value="NZ_JAUJEA010000015.1"/>
</dbReference>
<keyword evidence="10" id="KW-1185">Reference proteome</keyword>
<dbReference type="PANTHER" id="PTHR43330">
    <property type="entry name" value="METHIONINE AMINOPEPTIDASE"/>
    <property type="match status" value="1"/>
</dbReference>
<protein>
    <recommendedName>
        <fullName evidence="6 7">Methionine aminopeptidase</fullName>
        <shortName evidence="6">MAP</shortName>
        <shortName evidence="6">MetAP</shortName>
        <ecNumber evidence="6 7">3.4.11.18</ecNumber>
    </recommendedName>
    <alternativeName>
        <fullName evidence="6">Peptidase M</fullName>
    </alternativeName>
</protein>
<comment type="function">
    <text evidence="1 6">Removes the N-terminal methionine from nascent proteins. The N-terminal methionine is often cleaved when the second residue in the primary sequence is small and uncharged (Met-Ala-, Cys, Gly, Pro, Ser, Thr, or Val). Requires deformylation of the N(alpha)-formylated initiator methionine before it can be hydrolyzed.</text>
</comment>
<keyword evidence="4 6" id="KW-0479">Metal-binding</keyword>
<dbReference type="GO" id="GO:0004239">
    <property type="term" value="F:initiator methionyl aminopeptidase activity"/>
    <property type="evidence" value="ECO:0007669"/>
    <property type="project" value="UniProtKB-EC"/>
</dbReference>
<proteinExistence type="inferred from homology"/>